<evidence type="ECO:0000313" key="5">
    <source>
        <dbReference type="EMBL" id="KAK8133157.1"/>
    </source>
</evidence>
<dbReference type="Proteomes" id="UP001392437">
    <property type="component" value="Unassembled WGS sequence"/>
</dbReference>
<dbReference type="AlphaFoldDB" id="A0AAW0RDZ7"/>
<dbReference type="SUPFAM" id="SSF48403">
    <property type="entry name" value="Ankyrin repeat"/>
    <property type="match status" value="1"/>
</dbReference>
<feature type="region of interest" description="Disordered" evidence="4">
    <location>
        <begin position="469"/>
        <end position="515"/>
    </location>
</feature>
<gene>
    <name evidence="5" type="ORF">PG999_001330</name>
</gene>
<evidence type="ECO:0000313" key="6">
    <source>
        <dbReference type="Proteomes" id="UP001392437"/>
    </source>
</evidence>
<dbReference type="PANTHER" id="PTHR24171">
    <property type="entry name" value="ANKYRIN REPEAT DOMAIN-CONTAINING PROTEIN 39-RELATED"/>
    <property type="match status" value="1"/>
</dbReference>
<dbReference type="SMART" id="SM00248">
    <property type="entry name" value="ANK"/>
    <property type="match status" value="4"/>
</dbReference>
<reference evidence="5 6" key="1">
    <citation type="submission" date="2023-01" db="EMBL/GenBank/DDBJ databases">
        <title>Analysis of 21 Apiospora genomes using comparative genomics revels a genus with tremendous synthesis potential of carbohydrate active enzymes and secondary metabolites.</title>
        <authorList>
            <person name="Sorensen T."/>
        </authorList>
    </citation>
    <scope>NUCLEOTIDE SEQUENCE [LARGE SCALE GENOMIC DNA]</scope>
    <source>
        <strain evidence="5 6">CBS 117206</strain>
    </source>
</reference>
<sequence>MFLDVDLLSVLLKLAVQGDHHIFPESLFIENLHAMPREELRGIKTRMAHLLLDAGARPQAEDAAQAAFFGDWYLTTRILAVVSDINSQTWKATLLEAAILSCDLDTTKKAFELYPDQYSAGALCAAALVATRNGGDFGFLEALLNNRLGYVASGKQESYQEMAAIGISAYSGNWELLQLLKRKLPWSQLAIVPTYNIGPRINSEIGFGPLKLPDHYSGGFWYGCSLGSVQMFAAQAEERIFSLFVNQEFPLTAQCVVALILGDKAKHNRIWTWIQTGHRIHKGDDYLETDNPLRYAIFEHDISLVRACLELGANIDGYPTNSILDTDTALAMAIHLGQSDIAGLLIDKGASVNLGSNYKGNTPLFVASGVGQLGVVRMLLSIGANPNEPTNTPPSFVVTARTPLEAAAKAGRLDITHLLLVNGVNTEGEGRLQYVRAISFASKGCHIQVRRRLESHRLWTKEDETLLNDPKLFDSEDDSYIEDDSYTESSSSEYHSDNSKDVSEENMPGLTPLANDPEDTILDLESENAIEAGAENISQQLTFGSSPGFSGILGDPFLGTGDDMSGVRVWEDLDSYI</sequence>
<proteinExistence type="predicted"/>
<feature type="repeat" description="ANK" evidence="3">
    <location>
        <begin position="399"/>
        <end position="431"/>
    </location>
</feature>
<accession>A0AAW0RDZ7</accession>
<evidence type="ECO:0000256" key="2">
    <source>
        <dbReference type="ARBA" id="ARBA00023043"/>
    </source>
</evidence>
<comment type="caution">
    <text evidence="5">The sequence shown here is derived from an EMBL/GenBank/DDBJ whole genome shotgun (WGS) entry which is preliminary data.</text>
</comment>
<feature type="repeat" description="ANK" evidence="3">
    <location>
        <begin position="359"/>
        <end position="391"/>
    </location>
</feature>
<name>A0AAW0RDZ7_9PEZI</name>
<dbReference type="InterPro" id="IPR002110">
    <property type="entry name" value="Ankyrin_rpt"/>
</dbReference>
<organism evidence="5 6">
    <name type="scientific">Apiospora kogelbergensis</name>
    <dbReference type="NCBI Taxonomy" id="1337665"/>
    <lineage>
        <taxon>Eukaryota</taxon>
        <taxon>Fungi</taxon>
        <taxon>Dikarya</taxon>
        <taxon>Ascomycota</taxon>
        <taxon>Pezizomycotina</taxon>
        <taxon>Sordariomycetes</taxon>
        <taxon>Xylariomycetidae</taxon>
        <taxon>Amphisphaeriales</taxon>
        <taxon>Apiosporaceae</taxon>
        <taxon>Apiospora</taxon>
    </lineage>
</organism>
<feature type="repeat" description="ANK" evidence="3">
    <location>
        <begin position="325"/>
        <end position="357"/>
    </location>
</feature>
<dbReference type="PROSITE" id="PS50297">
    <property type="entry name" value="ANK_REP_REGION"/>
    <property type="match status" value="3"/>
</dbReference>
<evidence type="ECO:0000256" key="4">
    <source>
        <dbReference type="SAM" id="MobiDB-lite"/>
    </source>
</evidence>
<keyword evidence="6" id="KW-1185">Reference proteome</keyword>
<feature type="compositionally biased region" description="Basic and acidic residues" evidence="4">
    <location>
        <begin position="494"/>
        <end position="503"/>
    </location>
</feature>
<evidence type="ECO:0000256" key="3">
    <source>
        <dbReference type="PROSITE-ProRule" id="PRU00023"/>
    </source>
</evidence>
<dbReference type="PROSITE" id="PS50088">
    <property type="entry name" value="ANK_REPEAT"/>
    <property type="match status" value="3"/>
</dbReference>
<dbReference type="Gene3D" id="1.25.40.20">
    <property type="entry name" value="Ankyrin repeat-containing domain"/>
    <property type="match status" value="1"/>
</dbReference>
<keyword evidence="1" id="KW-0677">Repeat</keyword>
<dbReference type="InterPro" id="IPR036770">
    <property type="entry name" value="Ankyrin_rpt-contain_sf"/>
</dbReference>
<feature type="compositionally biased region" description="Acidic residues" evidence="4">
    <location>
        <begin position="475"/>
        <end position="486"/>
    </location>
</feature>
<dbReference type="EMBL" id="JAQQWP010000001">
    <property type="protein sequence ID" value="KAK8133157.1"/>
    <property type="molecule type" value="Genomic_DNA"/>
</dbReference>
<evidence type="ECO:0000256" key="1">
    <source>
        <dbReference type="ARBA" id="ARBA00022737"/>
    </source>
</evidence>
<dbReference type="Pfam" id="PF12796">
    <property type="entry name" value="Ank_2"/>
    <property type="match status" value="1"/>
</dbReference>
<keyword evidence="2 3" id="KW-0040">ANK repeat</keyword>
<protein>
    <submittedName>
        <fullName evidence="5">Ankyrin repeat domain-containing protein 50</fullName>
    </submittedName>
</protein>